<reference evidence="1 2" key="2">
    <citation type="journal article" date="2017" name="Genome Announc.">
        <title>Draft genome sequence of Aquitalea magnusonii strain H3, a plant growth-promoting bacterium of duckweed Lemna minor.</title>
        <authorList>
            <person name="Ishizawa H."/>
            <person name="Kuroda M."/>
            <person name="Ike M."/>
        </authorList>
    </citation>
    <scope>NUCLEOTIDE SEQUENCE [LARGE SCALE GENOMIC DNA]</scope>
    <source>
        <strain evidence="1 2">H3</strain>
    </source>
</reference>
<dbReference type="GO" id="GO:0009295">
    <property type="term" value="C:nucleoid"/>
    <property type="evidence" value="ECO:0007669"/>
    <property type="project" value="InterPro"/>
</dbReference>
<evidence type="ECO:0000313" key="1">
    <source>
        <dbReference type="EMBL" id="BBF84509.1"/>
    </source>
</evidence>
<name>A0A3G9GCY1_9NEIS</name>
<proteinExistence type="predicted"/>
<evidence type="ECO:0008006" key="3">
    <source>
        <dbReference type="Google" id="ProtNLM"/>
    </source>
</evidence>
<organism evidence="1 2">
    <name type="scientific">Aquitalea magnusonii</name>
    <dbReference type="NCBI Taxonomy" id="332411"/>
    <lineage>
        <taxon>Bacteria</taxon>
        <taxon>Pseudomonadati</taxon>
        <taxon>Pseudomonadota</taxon>
        <taxon>Betaproteobacteria</taxon>
        <taxon>Neisseriales</taxon>
        <taxon>Chromobacteriaceae</taxon>
        <taxon>Aquitalea</taxon>
    </lineage>
</organism>
<dbReference type="RefSeq" id="WP_089084318.1">
    <property type="nucleotide sequence ID" value="NZ_AP018823.1"/>
</dbReference>
<protein>
    <recommendedName>
        <fullName evidence="3">Nucleoid-associated protein</fullName>
    </recommendedName>
</protein>
<evidence type="ECO:0000313" key="2">
    <source>
        <dbReference type="Proteomes" id="UP000198290"/>
    </source>
</evidence>
<dbReference type="KEGG" id="amah:DLM_0869"/>
<reference evidence="2" key="3">
    <citation type="journal article" date="2017" name="Plant Physiol. Biochem.">
        <title>Differential oxidative and antioxidative response of duckweed Lemna minor toward plant growth promoting/inhibiting bacteria.</title>
        <authorList>
            <person name="Ishizawa H."/>
            <person name="Kuroda M."/>
            <person name="Morikawa M."/>
            <person name="Ike M."/>
        </authorList>
    </citation>
    <scope>NUCLEOTIDE SEQUENCE [LARGE SCALE GENOMIC DNA]</scope>
    <source>
        <strain evidence="2">H3</strain>
    </source>
</reference>
<dbReference type="Pfam" id="PF04245">
    <property type="entry name" value="NA37"/>
    <property type="match status" value="1"/>
</dbReference>
<keyword evidence="2" id="KW-1185">Reference proteome</keyword>
<dbReference type="EMBL" id="AP018823">
    <property type="protein sequence ID" value="BBF84509.1"/>
    <property type="molecule type" value="Genomic_DNA"/>
</dbReference>
<sequence length="359" mass="40385">MAEFDFCDMQIQRMVAHTVYARGKGNVKKDPDCSDELIGLDQESLDLLQLRIIGALGNRSHGVNMSIARASAESFMQNAAMVMGEDDATFINVSKQFARDLTEAQTNPRWPGGVLIVLSGRIGAPSKRFVAVIKAETDKGFNVVEEGGKIQLRLIKKMLLSETQRLYKVGILIELADVMAGHDGLKNADNYLAFLFDHLLTSSETGKAAAYFYDKFLGMSIATSSRHQTRVFFEESKSFISSSELSDEDRYTLREALRTELKNHVPTLNLEEFAERTFPEELRDAYIEHMTAKGFPSQSIVKDTEYIKHQLKKPRNVTFTSGVLIRVPAEHDFREMVDIQENVEGYTQVRIKGAVQAQE</sequence>
<dbReference type="Proteomes" id="UP000198290">
    <property type="component" value="Chromosome"/>
</dbReference>
<dbReference type="AlphaFoldDB" id="A0A3G9GCY1"/>
<dbReference type="InterPro" id="IPR007358">
    <property type="entry name" value="Nucleoid_associated_NdpA"/>
</dbReference>
<dbReference type="OrthoDB" id="1414497at2"/>
<gene>
    <name evidence="1" type="ORF">DLM_0869</name>
</gene>
<reference evidence="2" key="1">
    <citation type="journal article" date="2017" name="Biotechnol. Biofuels">
        <title>Evaluation of environmental bacterial communities as a factor affecting the growth of duckweed Lemna minor.</title>
        <authorList>
            <person name="Ishizawa H."/>
            <person name="Kuroda M."/>
            <person name="Morikawa M."/>
            <person name="Ike M."/>
        </authorList>
    </citation>
    <scope>NUCLEOTIDE SEQUENCE [LARGE SCALE GENOMIC DNA]</scope>
    <source>
        <strain evidence="2">H3</strain>
    </source>
</reference>
<accession>A0A3G9GCY1</accession>